<dbReference type="EMBL" id="JAYKXH010000001">
    <property type="protein sequence ID" value="KAK7176136.1"/>
    <property type="molecule type" value="Genomic_DNA"/>
</dbReference>
<keyword evidence="2" id="KW-1185">Reference proteome</keyword>
<dbReference type="Proteomes" id="UP001364617">
    <property type="component" value="Unassembled WGS sequence"/>
</dbReference>
<evidence type="ECO:0000313" key="1">
    <source>
        <dbReference type="EMBL" id="KAK7176136.1"/>
    </source>
</evidence>
<reference evidence="1 2" key="1">
    <citation type="submission" date="2024-02" db="EMBL/GenBank/DDBJ databases">
        <title>Chromosome-level genome assembly of the Eurasian Minnow (Phoxinus phoxinus).</title>
        <authorList>
            <person name="Oriowo T.O."/>
            <person name="Martin S."/>
            <person name="Stange M."/>
            <person name="Chrysostomakis Y."/>
            <person name="Brown T."/>
            <person name="Winkler S."/>
            <person name="Kukowka S."/>
            <person name="Myers E.W."/>
            <person name="Bohne A."/>
        </authorList>
    </citation>
    <scope>NUCLEOTIDE SEQUENCE [LARGE SCALE GENOMIC DNA]</scope>
    <source>
        <strain evidence="1">ZFMK-TIS-60720</strain>
        <tissue evidence="1">Whole Organism</tissue>
    </source>
</reference>
<dbReference type="AlphaFoldDB" id="A0AAN9HHV8"/>
<accession>A0AAN9HHV8</accession>
<protein>
    <submittedName>
        <fullName evidence="1">Uncharacterized protein</fullName>
    </submittedName>
</protein>
<gene>
    <name evidence="1" type="ORF">R3I93_000406</name>
</gene>
<evidence type="ECO:0000313" key="2">
    <source>
        <dbReference type="Proteomes" id="UP001364617"/>
    </source>
</evidence>
<organism evidence="1 2">
    <name type="scientific">Phoxinus phoxinus</name>
    <name type="common">Eurasian minnow</name>
    <dbReference type="NCBI Taxonomy" id="58324"/>
    <lineage>
        <taxon>Eukaryota</taxon>
        <taxon>Metazoa</taxon>
        <taxon>Chordata</taxon>
        <taxon>Craniata</taxon>
        <taxon>Vertebrata</taxon>
        <taxon>Euteleostomi</taxon>
        <taxon>Actinopterygii</taxon>
        <taxon>Neopterygii</taxon>
        <taxon>Teleostei</taxon>
        <taxon>Ostariophysi</taxon>
        <taxon>Cypriniformes</taxon>
        <taxon>Leuciscidae</taxon>
        <taxon>Phoxininae</taxon>
        <taxon>Phoxinus</taxon>
    </lineage>
</organism>
<sequence>MFMVESVEIGGRQSCPSR</sequence>
<name>A0AAN9HHV8_9TELE</name>
<proteinExistence type="predicted"/>
<comment type="caution">
    <text evidence="1">The sequence shown here is derived from an EMBL/GenBank/DDBJ whole genome shotgun (WGS) entry which is preliminary data.</text>
</comment>